<dbReference type="EMBL" id="KV417282">
    <property type="protein sequence ID" value="KZO96868.1"/>
    <property type="molecule type" value="Genomic_DNA"/>
</dbReference>
<evidence type="ECO:0000313" key="1">
    <source>
        <dbReference type="EMBL" id="KZO96868.1"/>
    </source>
</evidence>
<accession>A0A167MMC3</accession>
<keyword evidence="2" id="KW-1185">Reference proteome</keyword>
<dbReference type="Gene3D" id="3.80.10.10">
    <property type="entry name" value="Ribonuclease Inhibitor"/>
    <property type="match status" value="1"/>
</dbReference>
<name>A0A167MMC3_CALVF</name>
<dbReference type="Proteomes" id="UP000076738">
    <property type="component" value="Unassembled WGS sequence"/>
</dbReference>
<dbReference type="OrthoDB" id="10425645at2759"/>
<dbReference type="InterPro" id="IPR032675">
    <property type="entry name" value="LRR_dom_sf"/>
</dbReference>
<proteinExistence type="predicted"/>
<reference evidence="1 2" key="1">
    <citation type="journal article" date="2016" name="Mol. Biol. Evol.">
        <title>Comparative Genomics of Early-Diverging Mushroom-Forming Fungi Provides Insights into the Origins of Lignocellulose Decay Capabilities.</title>
        <authorList>
            <person name="Nagy L.G."/>
            <person name="Riley R."/>
            <person name="Tritt A."/>
            <person name="Adam C."/>
            <person name="Daum C."/>
            <person name="Floudas D."/>
            <person name="Sun H."/>
            <person name="Yadav J.S."/>
            <person name="Pangilinan J."/>
            <person name="Larsson K.H."/>
            <person name="Matsuura K."/>
            <person name="Barry K."/>
            <person name="Labutti K."/>
            <person name="Kuo R."/>
            <person name="Ohm R.A."/>
            <person name="Bhattacharya S.S."/>
            <person name="Shirouzu T."/>
            <person name="Yoshinaga Y."/>
            <person name="Martin F.M."/>
            <person name="Grigoriev I.V."/>
            <person name="Hibbett D.S."/>
        </authorList>
    </citation>
    <scope>NUCLEOTIDE SEQUENCE [LARGE SCALE GENOMIC DNA]</scope>
    <source>
        <strain evidence="1 2">TUFC12733</strain>
    </source>
</reference>
<protein>
    <recommendedName>
        <fullName evidence="3">F-box domain-containing protein</fullName>
    </recommendedName>
</protein>
<gene>
    <name evidence="1" type="ORF">CALVIDRAFT_102565</name>
</gene>
<organism evidence="1 2">
    <name type="scientific">Calocera viscosa (strain TUFC12733)</name>
    <dbReference type="NCBI Taxonomy" id="1330018"/>
    <lineage>
        <taxon>Eukaryota</taxon>
        <taxon>Fungi</taxon>
        <taxon>Dikarya</taxon>
        <taxon>Basidiomycota</taxon>
        <taxon>Agaricomycotina</taxon>
        <taxon>Dacrymycetes</taxon>
        <taxon>Dacrymycetales</taxon>
        <taxon>Dacrymycetaceae</taxon>
        <taxon>Calocera</taxon>
    </lineage>
</organism>
<evidence type="ECO:0000313" key="2">
    <source>
        <dbReference type="Proteomes" id="UP000076738"/>
    </source>
</evidence>
<dbReference type="SUPFAM" id="SSF52047">
    <property type="entry name" value="RNI-like"/>
    <property type="match status" value="1"/>
</dbReference>
<sequence length="554" mass="63018">MHPLLTTPELVIEIASYLESRDCYRFGASCRSLWNITVSVLWRTLYSETAFRCFSVQPQYDLGSPEWNDVLRRIGPYLPLIRRLMLPYVDRGTLGLLQILQHAQTGQPDELKIRVKALSMAFRSGNISAEVFNRVVDLVVSLQLKELVIRLPGPNTTRAEEPYHQNLVTLLRGFRWSGADELAHFSLSTWSNIRVRPLPEVRATQAEIVGLVYRLPQHSLRILDLHIPLDVRRLMPVLASFPRLEDLCLEPFTPVDEREVAPILGDIDAYPDRPFPSLQRLSLGTTGDVNGPLLCKTAIPKISSDKLAWLTLCTRDADDFSWASSLLKLHGRNLLGLELALSHGYGGLAYIRSEMDMCPNLQHFRLHLVGEDLNILQEEELEQAAYTWPDLRTLDIRRHARYPGRPILPRPLECHVLTSLSVGLKHLQSLRLPVVFTNEDDLRLHLETLEYESRHGRRRTWQPCALQEFDITECFLDFDGGDPVGAPASKVASTLRIAFPNIRTIRCDPHTANTYYVKPIQEALDSNPVAATQVPESIALVRRYFTNPRPSRVL</sequence>
<evidence type="ECO:0008006" key="3">
    <source>
        <dbReference type="Google" id="ProtNLM"/>
    </source>
</evidence>
<dbReference type="AlphaFoldDB" id="A0A167MMC3"/>